<evidence type="ECO:0000313" key="3">
    <source>
        <dbReference type="Proteomes" id="UP000006552"/>
    </source>
</evidence>
<feature type="transmembrane region" description="Helical" evidence="1">
    <location>
        <begin position="35"/>
        <end position="52"/>
    </location>
</feature>
<keyword evidence="1" id="KW-0812">Transmembrane</keyword>
<evidence type="ECO:0000256" key="1">
    <source>
        <dbReference type="SAM" id="Phobius"/>
    </source>
</evidence>
<dbReference type="AlphaFoldDB" id="Q5NX57"/>
<geneLocation type="plasmid" evidence="3">
    <name>pAzo1</name>
</geneLocation>
<dbReference type="RefSeq" id="WP_011254820.1">
    <property type="nucleotide sequence ID" value="NC_006823.1"/>
</dbReference>
<dbReference type="Proteomes" id="UP000006552">
    <property type="component" value="Plasmid 1"/>
</dbReference>
<dbReference type="HOGENOM" id="CLU_2713597_0_0_4"/>
<reference evidence="2 3" key="1">
    <citation type="journal article" date="2005" name="Arch. Microbiol.">
        <title>The genome sequence of an anaerobic aromatic-degrading denitrifying bacterium, strain EbN1.</title>
        <authorList>
            <person name="Rabus R."/>
            <person name="Kube M."/>
            <person name="Heider J."/>
            <person name="Beck A."/>
            <person name="Heitmann K."/>
            <person name="Widdel F."/>
            <person name="Reinhardt R."/>
        </authorList>
    </citation>
    <scope>NUCLEOTIDE SEQUENCE [LARGE SCALE GENOMIC DNA]</scope>
    <source>
        <strain evidence="2 3">EbN1</strain>
        <plasmid evidence="3">Plasmid pAzo1</plasmid>
    </source>
</reference>
<organism evidence="2 3">
    <name type="scientific">Aromatoleum aromaticum (strain DSM 19018 / LMG 30748 / EbN1)</name>
    <name type="common">Azoarcus sp. (strain EbN1)</name>
    <dbReference type="NCBI Taxonomy" id="76114"/>
    <lineage>
        <taxon>Bacteria</taxon>
        <taxon>Pseudomonadati</taxon>
        <taxon>Pseudomonadota</taxon>
        <taxon>Betaproteobacteria</taxon>
        <taxon>Rhodocyclales</taxon>
        <taxon>Rhodocyclaceae</taxon>
        <taxon>Aromatoleum</taxon>
    </lineage>
</organism>
<dbReference type="KEGG" id="eba:p1B153"/>
<evidence type="ECO:0008006" key="4">
    <source>
        <dbReference type="Google" id="ProtNLM"/>
    </source>
</evidence>
<protein>
    <recommendedName>
        <fullName evidence="4">Transmembrane protein</fullName>
    </recommendedName>
</protein>
<name>Q5NX57_AROAE</name>
<accession>Q5NX57</accession>
<proteinExistence type="predicted"/>
<keyword evidence="2" id="KW-0614">Plasmid</keyword>
<feature type="transmembrane region" description="Helical" evidence="1">
    <location>
        <begin position="12"/>
        <end position="29"/>
    </location>
</feature>
<keyword evidence="1" id="KW-1133">Transmembrane helix</keyword>
<keyword evidence="3" id="KW-1185">Reference proteome</keyword>
<keyword evidence="1" id="KW-0472">Membrane</keyword>
<evidence type="ECO:0000313" key="2">
    <source>
        <dbReference type="EMBL" id="CAI10357.1"/>
    </source>
</evidence>
<sequence>MSKQKTLTQKDLILVFALYCGAILLIPFFSNFDPLVLISGVCFGSGSMFFFGRARRPIERPAGVEGAAEASK</sequence>
<gene>
    <name evidence="2" type="ORF">p1B153</name>
</gene>
<dbReference type="EMBL" id="CR555307">
    <property type="protein sequence ID" value="CAI10357.1"/>
    <property type="molecule type" value="Genomic_DNA"/>
</dbReference>